<name>A0ABV9DM61_9BACI</name>
<feature type="domain" description="SH3b" evidence="5">
    <location>
        <begin position="102"/>
        <end position="166"/>
    </location>
</feature>
<reference evidence="7" key="1">
    <citation type="journal article" date="2019" name="Int. J. Syst. Evol. Microbiol.">
        <title>The Global Catalogue of Microorganisms (GCM) 10K type strain sequencing project: providing services to taxonomists for standard genome sequencing and annotation.</title>
        <authorList>
            <consortium name="The Broad Institute Genomics Platform"/>
            <consortium name="The Broad Institute Genome Sequencing Center for Infectious Disease"/>
            <person name="Wu L."/>
            <person name="Ma J."/>
        </authorList>
    </citation>
    <scope>NUCLEOTIDE SEQUENCE [LARGE SCALE GENOMIC DNA]</scope>
    <source>
        <strain evidence="7">CGMCC 4.7426</strain>
    </source>
</reference>
<dbReference type="Pfam" id="PF01520">
    <property type="entry name" value="Amidase_3"/>
    <property type="match status" value="1"/>
</dbReference>
<dbReference type="CDD" id="cd02696">
    <property type="entry name" value="MurNAc-LAA"/>
    <property type="match status" value="1"/>
</dbReference>
<dbReference type="PIRSF" id="PIRSF037846">
    <property type="entry name" value="Autolysin_YrvJ_prd"/>
    <property type="match status" value="1"/>
</dbReference>
<sequence length="351" mass="39442">MHIRKTAVLVFSMFLLMFSIPVSADQAIVITDNLNVRTGPGTNFDKIDQIHTGEMYEIVQQKDNWIEIELGNNTGWVTTEFVDIKTSSTNSETDTDSSRSTDSPKTVTIQHDNTHLRKEPSTTSEIIGFAEKGSEFDVLTENGDWYEIKNDNLTGFIYKSFLEKSDNPASGLQNKTIVIDAGHGGRDVGAIGASGTFEKDFTFKTMQQLKQELTSLGAKVILTRKDDEFISLASRTSLTNIQDTDAFISIHYNSVPSMPGVTGIGAYYYHEQNQKLAQYIIEDIAKITGARNRGIKFGDFHVIRQNFKHSILLELGFISNYEKEQLLLTNAYQKQLVKGIVNGLNKYFYEQ</sequence>
<keyword evidence="4" id="KW-0732">Signal</keyword>
<dbReference type="Gene3D" id="3.40.630.40">
    <property type="entry name" value="Zn-dependent exopeptidases"/>
    <property type="match status" value="1"/>
</dbReference>
<evidence type="ECO:0000259" key="5">
    <source>
        <dbReference type="PROSITE" id="PS51781"/>
    </source>
</evidence>
<dbReference type="SMART" id="SM00646">
    <property type="entry name" value="Ami_3"/>
    <property type="match status" value="1"/>
</dbReference>
<keyword evidence="7" id="KW-1185">Reference proteome</keyword>
<evidence type="ECO:0000313" key="6">
    <source>
        <dbReference type="EMBL" id="MFC4558919.1"/>
    </source>
</evidence>
<feature type="region of interest" description="Disordered" evidence="3">
    <location>
        <begin position="87"/>
        <end position="106"/>
    </location>
</feature>
<feature type="domain" description="SH3b" evidence="5">
    <location>
        <begin position="24"/>
        <end position="86"/>
    </location>
</feature>
<dbReference type="PROSITE" id="PS51781">
    <property type="entry name" value="SH3B"/>
    <property type="match status" value="2"/>
</dbReference>
<dbReference type="SUPFAM" id="SSF53187">
    <property type="entry name" value="Zn-dependent exopeptidases"/>
    <property type="match status" value="1"/>
</dbReference>
<gene>
    <name evidence="6" type="ORF">ACFO3D_11950</name>
</gene>
<proteinExistence type="predicted"/>
<evidence type="ECO:0000256" key="1">
    <source>
        <dbReference type="ARBA" id="ARBA00022801"/>
    </source>
</evidence>
<feature type="chain" id="PRO_5046006283" evidence="4">
    <location>
        <begin position="25"/>
        <end position="351"/>
    </location>
</feature>
<accession>A0ABV9DM61</accession>
<dbReference type="PANTHER" id="PTHR30404:SF0">
    <property type="entry name" value="N-ACETYLMURAMOYL-L-ALANINE AMIDASE AMIC"/>
    <property type="match status" value="1"/>
</dbReference>
<dbReference type="Proteomes" id="UP001595989">
    <property type="component" value="Unassembled WGS sequence"/>
</dbReference>
<dbReference type="InterPro" id="IPR003646">
    <property type="entry name" value="SH3-like_bac-type"/>
</dbReference>
<evidence type="ECO:0000256" key="4">
    <source>
        <dbReference type="SAM" id="SignalP"/>
    </source>
</evidence>
<comment type="caution">
    <text evidence="6">The sequence shown here is derived from an EMBL/GenBank/DDBJ whole genome shotgun (WGS) entry which is preliminary data.</text>
</comment>
<evidence type="ECO:0000313" key="7">
    <source>
        <dbReference type="Proteomes" id="UP001595989"/>
    </source>
</evidence>
<dbReference type="GO" id="GO:0008745">
    <property type="term" value="F:N-acetylmuramoyl-L-alanine amidase activity"/>
    <property type="evidence" value="ECO:0007669"/>
    <property type="project" value="UniProtKB-EC"/>
</dbReference>
<protein>
    <submittedName>
        <fullName evidence="6">N-acetylmuramoyl-L-alanine amidase</fullName>
        <ecNumber evidence="6">3.5.1.28</ecNumber>
    </submittedName>
</protein>
<evidence type="ECO:0000256" key="2">
    <source>
        <dbReference type="ARBA" id="ARBA00023316"/>
    </source>
</evidence>
<organism evidence="6 7">
    <name type="scientific">Virgibacillus kekensis</name>
    <dbReference type="NCBI Taxonomy" id="202261"/>
    <lineage>
        <taxon>Bacteria</taxon>
        <taxon>Bacillati</taxon>
        <taxon>Bacillota</taxon>
        <taxon>Bacilli</taxon>
        <taxon>Bacillales</taxon>
        <taxon>Bacillaceae</taxon>
        <taxon>Virgibacillus</taxon>
    </lineage>
</organism>
<feature type="signal peptide" evidence="4">
    <location>
        <begin position="1"/>
        <end position="24"/>
    </location>
</feature>
<evidence type="ECO:0000256" key="3">
    <source>
        <dbReference type="SAM" id="MobiDB-lite"/>
    </source>
</evidence>
<dbReference type="SMART" id="SM00287">
    <property type="entry name" value="SH3b"/>
    <property type="match status" value="2"/>
</dbReference>
<dbReference type="RefSeq" id="WP_390296246.1">
    <property type="nucleotide sequence ID" value="NZ_JBHSFU010000006.1"/>
</dbReference>
<dbReference type="InterPro" id="IPR002508">
    <property type="entry name" value="MurNAc-LAA_cat"/>
</dbReference>
<dbReference type="InterPro" id="IPR050695">
    <property type="entry name" value="N-acetylmuramoyl_amidase_3"/>
</dbReference>
<keyword evidence="1 6" id="KW-0378">Hydrolase</keyword>
<dbReference type="Pfam" id="PF08239">
    <property type="entry name" value="SH3_3"/>
    <property type="match status" value="2"/>
</dbReference>
<dbReference type="Gene3D" id="2.30.30.40">
    <property type="entry name" value="SH3 Domains"/>
    <property type="match status" value="2"/>
</dbReference>
<dbReference type="PANTHER" id="PTHR30404">
    <property type="entry name" value="N-ACETYLMURAMOYL-L-ALANINE AMIDASE"/>
    <property type="match status" value="1"/>
</dbReference>
<dbReference type="InterPro" id="IPR017293">
    <property type="entry name" value="N-acetylmuramoyl-L-ala_amidase"/>
</dbReference>
<dbReference type="EC" id="3.5.1.28" evidence="6"/>
<keyword evidence="2" id="KW-0961">Cell wall biogenesis/degradation</keyword>
<feature type="compositionally biased region" description="Low complexity" evidence="3">
    <location>
        <begin position="87"/>
        <end position="103"/>
    </location>
</feature>
<dbReference type="EMBL" id="JBHSFU010000006">
    <property type="protein sequence ID" value="MFC4558919.1"/>
    <property type="molecule type" value="Genomic_DNA"/>
</dbReference>